<dbReference type="InterPro" id="IPR011662">
    <property type="entry name" value="Secretin/TonB_short_N"/>
</dbReference>
<dbReference type="Pfam" id="PF13715">
    <property type="entry name" value="CarbopepD_reg_2"/>
    <property type="match status" value="1"/>
</dbReference>
<proteinExistence type="inferred from homology"/>
<evidence type="ECO:0000259" key="9">
    <source>
        <dbReference type="Pfam" id="PF07660"/>
    </source>
</evidence>
<name>A0ABR7D339_9BACT</name>
<evidence type="ECO:0000313" key="12">
    <source>
        <dbReference type="Proteomes" id="UP000646484"/>
    </source>
</evidence>
<keyword evidence="8" id="KW-1133">Transmembrane helix</keyword>
<comment type="similarity">
    <text evidence="7">Belongs to the TonB-dependent receptor family.</text>
</comment>
<comment type="caution">
    <text evidence="11">The sequence shown here is derived from an EMBL/GenBank/DDBJ whole genome shotgun (WGS) entry which is preliminary data.</text>
</comment>
<dbReference type="EMBL" id="JACOOH010000006">
    <property type="protein sequence ID" value="MBC5622342.1"/>
    <property type="molecule type" value="Genomic_DNA"/>
</dbReference>
<evidence type="ECO:0000256" key="3">
    <source>
        <dbReference type="ARBA" id="ARBA00022452"/>
    </source>
</evidence>
<dbReference type="SUPFAM" id="SSF49464">
    <property type="entry name" value="Carboxypeptidase regulatory domain-like"/>
    <property type="match status" value="1"/>
</dbReference>
<evidence type="ECO:0000259" key="10">
    <source>
        <dbReference type="Pfam" id="PF07715"/>
    </source>
</evidence>
<evidence type="ECO:0000256" key="1">
    <source>
        <dbReference type="ARBA" id="ARBA00004571"/>
    </source>
</evidence>
<evidence type="ECO:0000256" key="6">
    <source>
        <dbReference type="ARBA" id="ARBA00023237"/>
    </source>
</evidence>
<dbReference type="NCBIfam" id="TIGR04056">
    <property type="entry name" value="OMP_RagA_SusC"/>
    <property type="match status" value="1"/>
</dbReference>
<evidence type="ECO:0000256" key="4">
    <source>
        <dbReference type="ARBA" id="ARBA00022692"/>
    </source>
</evidence>
<keyword evidence="4 7" id="KW-0812">Transmembrane</keyword>
<dbReference type="InterPro" id="IPR023996">
    <property type="entry name" value="TonB-dep_OMP_SusC/RagA"/>
</dbReference>
<dbReference type="Pfam" id="PF07660">
    <property type="entry name" value="STN"/>
    <property type="match status" value="1"/>
</dbReference>
<dbReference type="InterPro" id="IPR012910">
    <property type="entry name" value="Plug_dom"/>
</dbReference>
<dbReference type="InterPro" id="IPR008969">
    <property type="entry name" value="CarboxyPept-like_regulatory"/>
</dbReference>
<sequence length="1150" mass="130585">MEKKRKYTFDCHQRWEKILRILRASLLIALITTMYFDVNATAQVIKVTVKMENATIDEMIKTVRTETNYRFLYRVEEVNKYGKRNIDLQNVSIDDFLKTLLSGTKLSYEIEDDVIIIRPADDNKKETEKPRTIKGKVLDDKGFTLPGATITIKGTTLGVVTDVDGKFKLEIPKMDSIILVISFIGFETQSYKVSNDPKNDENEIVIKLQEDVKQMDEVVVTGYANIKKESFTGSSVSVKRDELLKVSKTNVIKALQVFDPSFRLQENNQWGSDPNTLPEMYIRGRSGTGVKELDPNYTTKANLENNPNLPLFIMDGFQVSIQKVYDFDPNRIESMTILKDAAATAMYGSRAANGVVVITTVAPKPGKINVSYSMTGTLSIPDLSDYNLMNAKEKLATEVAANVFKADPSDSYYEDNQAKLDREYQSKLNNIIEGVDTYWLSKPLRTVFNHKHSIFLEGGHEDLRFGLNLTYANNDGIMKESSRNNAGVEFSIDYRLGNFQIKDKIVYQQTKSKESPYGSFSEYTKKLPYDKYKDENGNYLPETTQWNSELRQTDIVNPLWEATLASFDRTKENLLENELGINWFITPHLLAKGTFKVTQTISEGKKFVDPKSKRNTNPLSVTNLTSGSLTQRDGKSASWEFTANLSYNRSIENHNINFNLGMNGSSTDSQSTTTIYEGFPSGIFSSPSYAEKVREKPSNSKDVSHLIGFIGLLNYSYNDIYLLDASIRTDGSSKFGHNKKWALYWSGGVGVNLHNYDFVKNIGWLNLLKLRTSYGLTGNVSFSPYEAQTMYETIDDEWYKTGYGATLIALGNEDLGWEKKYKTNFGIDFEIFKGILNLSADYYIEKTVDMVNDVTIPSSTGFTTYKDNIGEVKGKGYEIILKSSIVNKTDWNFNVYFNLAHDKRKFVKIAESLKAYNQKVEDHFNDKNTLVYNSSIGNNSISEPFKQYVEGGSLTPIYAVRSLGIDPTNGKEIFVKKNGEITYTWNASDQVALGDSEPDIQGSFGFNLRYKSWTLFTSFMYKYGGQYYNSTLVEKVEDANIYKYNVDKRILKDRWQKPGDRAKYKSLADGMRSEKTQPTERFIQNENVVSLNSLSLSYDFDPTLLKRIGVSMLRLELGANDLFRLSTVKAERGLSYPFARSMNITLNATF</sequence>
<feature type="domain" description="Secretin/TonB short N-terminal" evidence="9">
    <location>
        <begin position="69"/>
        <end position="120"/>
    </location>
</feature>
<evidence type="ECO:0000256" key="8">
    <source>
        <dbReference type="SAM" id="Phobius"/>
    </source>
</evidence>
<dbReference type="InterPro" id="IPR039426">
    <property type="entry name" value="TonB-dep_rcpt-like"/>
</dbReference>
<accession>A0ABR7D339</accession>
<feature type="domain" description="TonB-dependent receptor plug" evidence="10">
    <location>
        <begin position="229"/>
        <end position="355"/>
    </location>
</feature>
<dbReference type="Gene3D" id="2.40.170.20">
    <property type="entry name" value="TonB-dependent receptor, beta-barrel domain"/>
    <property type="match status" value="1"/>
</dbReference>
<keyword evidence="2 7" id="KW-0813">Transport</keyword>
<keyword evidence="6 7" id="KW-0998">Cell outer membrane</keyword>
<dbReference type="InterPro" id="IPR036942">
    <property type="entry name" value="Beta-barrel_TonB_sf"/>
</dbReference>
<dbReference type="Pfam" id="PF07715">
    <property type="entry name" value="Plug"/>
    <property type="match status" value="1"/>
</dbReference>
<dbReference type="NCBIfam" id="TIGR04057">
    <property type="entry name" value="SusC_RagA_signa"/>
    <property type="match status" value="1"/>
</dbReference>
<dbReference type="InterPro" id="IPR037066">
    <property type="entry name" value="Plug_dom_sf"/>
</dbReference>
<evidence type="ECO:0000256" key="7">
    <source>
        <dbReference type="PROSITE-ProRule" id="PRU01360"/>
    </source>
</evidence>
<keyword evidence="12" id="KW-1185">Reference proteome</keyword>
<comment type="subcellular location">
    <subcellularLocation>
        <location evidence="1 7">Cell outer membrane</location>
        <topology evidence="1 7">Multi-pass membrane protein</topology>
    </subcellularLocation>
</comment>
<gene>
    <name evidence="11" type="ORF">H8S64_14675</name>
</gene>
<dbReference type="PROSITE" id="PS52016">
    <property type="entry name" value="TONB_DEPENDENT_REC_3"/>
    <property type="match status" value="1"/>
</dbReference>
<protein>
    <submittedName>
        <fullName evidence="11">SusC/RagA family TonB-linked outer membrane protein</fullName>
    </submittedName>
</protein>
<dbReference type="RefSeq" id="WP_186976985.1">
    <property type="nucleotide sequence ID" value="NZ_JACOOH010000006.1"/>
</dbReference>
<organism evidence="11 12">
    <name type="scientific">Butyricimonas hominis</name>
    <dbReference type="NCBI Taxonomy" id="2763032"/>
    <lineage>
        <taxon>Bacteria</taxon>
        <taxon>Pseudomonadati</taxon>
        <taxon>Bacteroidota</taxon>
        <taxon>Bacteroidia</taxon>
        <taxon>Bacteroidales</taxon>
        <taxon>Odoribacteraceae</taxon>
        <taxon>Butyricimonas</taxon>
    </lineage>
</organism>
<dbReference type="Gene3D" id="2.60.40.1120">
    <property type="entry name" value="Carboxypeptidase-like, regulatory domain"/>
    <property type="match status" value="1"/>
</dbReference>
<reference evidence="11 12" key="1">
    <citation type="submission" date="2020-08" db="EMBL/GenBank/DDBJ databases">
        <title>Genome public.</title>
        <authorList>
            <person name="Liu C."/>
            <person name="Sun Q."/>
        </authorList>
    </citation>
    <scope>NUCLEOTIDE SEQUENCE [LARGE SCALE GENOMIC DNA]</scope>
    <source>
        <strain evidence="11 12">NSJ-56</strain>
    </source>
</reference>
<evidence type="ECO:0000313" key="11">
    <source>
        <dbReference type="EMBL" id="MBC5622342.1"/>
    </source>
</evidence>
<dbReference type="Gene3D" id="2.170.130.10">
    <property type="entry name" value="TonB-dependent receptor, plug domain"/>
    <property type="match status" value="1"/>
</dbReference>
<keyword evidence="3 7" id="KW-1134">Transmembrane beta strand</keyword>
<evidence type="ECO:0000256" key="2">
    <source>
        <dbReference type="ARBA" id="ARBA00022448"/>
    </source>
</evidence>
<feature type="transmembrane region" description="Helical" evidence="8">
    <location>
        <begin position="21"/>
        <end position="38"/>
    </location>
</feature>
<dbReference type="SUPFAM" id="SSF56935">
    <property type="entry name" value="Porins"/>
    <property type="match status" value="1"/>
</dbReference>
<keyword evidence="5 7" id="KW-0472">Membrane</keyword>
<dbReference type="InterPro" id="IPR023997">
    <property type="entry name" value="TonB-dep_OMP_SusC/RagA_CS"/>
</dbReference>
<evidence type="ECO:0000256" key="5">
    <source>
        <dbReference type="ARBA" id="ARBA00023136"/>
    </source>
</evidence>
<dbReference type="Proteomes" id="UP000646484">
    <property type="component" value="Unassembled WGS sequence"/>
</dbReference>